<evidence type="ECO:0000256" key="5">
    <source>
        <dbReference type="ARBA" id="ARBA00023136"/>
    </source>
</evidence>
<keyword evidence="3 7" id="KW-0812">Transmembrane</keyword>
<proteinExistence type="inferred from homology"/>
<feature type="transmembrane region" description="Helical" evidence="7">
    <location>
        <begin position="278"/>
        <end position="303"/>
    </location>
</feature>
<dbReference type="InterPro" id="IPR025857">
    <property type="entry name" value="MacB_PCD"/>
</dbReference>
<evidence type="ECO:0000313" key="10">
    <source>
        <dbReference type="EMBL" id="WAJ22779.1"/>
    </source>
</evidence>
<dbReference type="InterPro" id="IPR050250">
    <property type="entry name" value="Macrolide_Exporter_MacB"/>
</dbReference>
<feature type="domain" description="MacB-like periplasmic core" evidence="9">
    <location>
        <begin position="20"/>
        <end position="243"/>
    </location>
</feature>
<dbReference type="PANTHER" id="PTHR30572">
    <property type="entry name" value="MEMBRANE COMPONENT OF TRANSPORTER-RELATED"/>
    <property type="match status" value="1"/>
</dbReference>
<evidence type="ECO:0000256" key="1">
    <source>
        <dbReference type="ARBA" id="ARBA00004651"/>
    </source>
</evidence>
<keyword evidence="2" id="KW-1003">Cell membrane</keyword>
<evidence type="ECO:0000256" key="3">
    <source>
        <dbReference type="ARBA" id="ARBA00022692"/>
    </source>
</evidence>
<keyword evidence="4 7" id="KW-1133">Transmembrane helix</keyword>
<evidence type="ECO:0000259" key="8">
    <source>
        <dbReference type="Pfam" id="PF02687"/>
    </source>
</evidence>
<evidence type="ECO:0000256" key="6">
    <source>
        <dbReference type="ARBA" id="ARBA00038076"/>
    </source>
</evidence>
<gene>
    <name evidence="10" type="ORF">OW255_14545</name>
</gene>
<feature type="transmembrane region" description="Helical" evidence="7">
    <location>
        <begin position="362"/>
        <end position="385"/>
    </location>
</feature>
<dbReference type="Pfam" id="PF12704">
    <property type="entry name" value="MacB_PCD"/>
    <property type="match status" value="1"/>
</dbReference>
<evidence type="ECO:0000256" key="2">
    <source>
        <dbReference type="ARBA" id="ARBA00022475"/>
    </source>
</evidence>
<dbReference type="RefSeq" id="WP_024838374.1">
    <property type="nucleotide sequence ID" value="NZ_CP113524.1"/>
</dbReference>
<organism evidence="10 11">
    <name type="scientific">Lacrimispora xylanolytica</name>
    <dbReference type="NCBI Taxonomy" id="29375"/>
    <lineage>
        <taxon>Bacteria</taxon>
        <taxon>Bacillati</taxon>
        <taxon>Bacillota</taxon>
        <taxon>Clostridia</taxon>
        <taxon>Lachnospirales</taxon>
        <taxon>Lachnospiraceae</taxon>
        <taxon>Lacrimispora</taxon>
    </lineage>
</organism>
<comment type="subcellular location">
    <subcellularLocation>
        <location evidence="1">Cell membrane</location>
        <topology evidence="1">Multi-pass membrane protein</topology>
    </subcellularLocation>
</comment>
<evidence type="ECO:0000259" key="9">
    <source>
        <dbReference type="Pfam" id="PF12704"/>
    </source>
</evidence>
<keyword evidence="5 7" id="KW-0472">Membrane</keyword>
<reference evidence="10" key="1">
    <citation type="submission" date="2022-11" db="EMBL/GenBank/DDBJ databases">
        <title>Lacrimispora xylanolytica sy1, complete genome.</title>
        <authorList>
            <person name="Choi S."/>
        </authorList>
    </citation>
    <scope>NUCLEOTIDE SEQUENCE</scope>
    <source>
        <strain evidence="10">Sy1</strain>
    </source>
</reference>
<feature type="transmembrane region" description="Helical" evidence="7">
    <location>
        <begin position="21"/>
        <end position="41"/>
    </location>
</feature>
<feature type="domain" description="ABC3 transporter permease C-terminal" evidence="8">
    <location>
        <begin position="283"/>
        <end position="395"/>
    </location>
</feature>
<dbReference type="EMBL" id="CP113524">
    <property type="protein sequence ID" value="WAJ22779.1"/>
    <property type="molecule type" value="Genomic_DNA"/>
</dbReference>
<comment type="similarity">
    <text evidence="6">Belongs to the ABC-4 integral membrane protein family.</text>
</comment>
<dbReference type="InterPro" id="IPR003838">
    <property type="entry name" value="ABC3_permease_C"/>
</dbReference>
<evidence type="ECO:0000256" key="4">
    <source>
        <dbReference type="ARBA" id="ARBA00022989"/>
    </source>
</evidence>
<evidence type="ECO:0000313" key="11">
    <source>
        <dbReference type="Proteomes" id="UP001163115"/>
    </source>
</evidence>
<dbReference type="Pfam" id="PF02687">
    <property type="entry name" value="FtsX"/>
    <property type="match status" value="1"/>
</dbReference>
<name>A0ABY7A7Y4_9FIRM</name>
<dbReference type="PANTHER" id="PTHR30572:SF4">
    <property type="entry name" value="ABC TRANSPORTER PERMEASE YTRF"/>
    <property type="match status" value="1"/>
</dbReference>
<keyword evidence="11" id="KW-1185">Reference proteome</keyword>
<feature type="transmembrane region" description="Helical" evidence="7">
    <location>
        <begin position="324"/>
        <end position="350"/>
    </location>
</feature>
<accession>A0ABY7A7Y4</accession>
<protein>
    <submittedName>
        <fullName evidence="10">ABC transporter permease</fullName>
    </submittedName>
</protein>
<sequence>MLIENMSMAFHAIRANKMRSFLTMLGIIIGIGAVIAIAAVGDSMRNMFTDAYKDVGLNRAVVMVSWQVDTFRMSDQFTRAEMDRIKDIYSDRIEYIDSNATERTEAINGRRKVSYEFQGVDYNYTDVQPTNIIYGRFLNEADVKGAANHVVLEDKGAIKLFGTADCVGRTFRMTIKKSTQEYKVVGVYHKDLSPMVAMMMGKGQTQSGFIPDTVLTKSNDTFQAVNLYSRPGTNMRQLMIDMKQYVAKLKGRPESEIMAQSAVEQMGTMDAQLGAMSAAVGGIAAISLLVGGIGIMNIMMVSVTERTREIGIRKALGARTKDIMIQFLTESALMSACGGIIGVILGLSLVKVGGILLQMTVVVNPGVVILAVGFSALVGIFFGLYPASKAAKADPIEALRFE</sequence>
<dbReference type="Proteomes" id="UP001163115">
    <property type="component" value="Chromosome"/>
</dbReference>
<evidence type="ECO:0000256" key="7">
    <source>
        <dbReference type="SAM" id="Phobius"/>
    </source>
</evidence>